<keyword evidence="4" id="KW-0804">Transcription</keyword>
<dbReference type="EMBL" id="CP017315">
    <property type="protein sequence ID" value="AQS41738.1"/>
    <property type="molecule type" value="Genomic_DNA"/>
</dbReference>
<dbReference type="PROSITE" id="PS50931">
    <property type="entry name" value="HTH_LYSR"/>
    <property type="match status" value="1"/>
</dbReference>
<dbReference type="PANTHER" id="PTHR30126:SF18">
    <property type="entry name" value="LYSR FAMILY TRANSCRIPTIONAL REGULATOR"/>
    <property type="match status" value="1"/>
</dbReference>
<dbReference type="Gene3D" id="1.10.10.10">
    <property type="entry name" value="Winged helix-like DNA-binding domain superfamily/Winged helix DNA-binding domain"/>
    <property type="match status" value="1"/>
</dbReference>
<keyword evidence="3" id="KW-0238">DNA-binding</keyword>
<dbReference type="InterPro" id="IPR036388">
    <property type="entry name" value="WH-like_DNA-bd_sf"/>
</dbReference>
<dbReference type="AlphaFoldDB" id="A0A1U9JV58"/>
<dbReference type="SUPFAM" id="SSF53850">
    <property type="entry name" value="Periplasmic binding protein-like II"/>
    <property type="match status" value="1"/>
</dbReference>
<comment type="similarity">
    <text evidence="1">Belongs to the LysR transcriptional regulatory family.</text>
</comment>
<evidence type="ECO:0000313" key="7">
    <source>
        <dbReference type="Proteomes" id="UP000188912"/>
    </source>
</evidence>
<dbReference type="Gene3D" id="3.40.190.290">
    <property type="match status" value="1"/>
</dbReference>
<dbReference type="FunFam" id="1.10.10.10:FF:000001">
    <property type="entry name" value="LysR family transcriptional regulator"/>
    <property type="match status" value="1"/>
</dbReference>
<reference evidence="6 7" key="1">
    <citation type="journal article" date="2010" name="Science">
        <title>Genomic comparison of the ants Camponotus floridanus and Harpegnathos saltator.</title>
        <authorList>
            <person name="Bonasio R."/>
            <person name="Zhang G."/>
            <person name="Ye C."/>
            <person name="Mutti N.S."/>
            <person name="Fang X."/>
            <person name="Qin N."/>
            <person name="Donahue G."/>
            <person name="Yang P."/>
            <person name="Li Q."/>
            <person name="Li C."/>
            <person name="Zhang P."/>
            <person name="Huang Z."/>
            <person name="Berger S.L."/>
            <person name="Reinberg D."/>
            <person name="Wang J."/>
            <person name="Liebig J."/>
        </authorList>
    </citation>
    <scope>NUCLEOTIDE SEQUENCE [LARGE SCALE GENOMIC DNA]</scope>
    <source>
        <strain evidence="6 7">Hsal</strain>
    </source>
</reference>
<dbReference type="SUPFAM" id="SSF46785">
    <property type="entry name" value="Winged helix' DNA-binding domain"/>
    <property type="match status" value="1"/>
</dbReference>
<evidence type="ECO:0000256" key="4">
    <source>
        <dbReference type="ARBA" id="ARBA00023163"/>
    </source>
</evidence>
<dbReference type="STRING" id="1902579.BHV28_10450"/>
<dbReference type="Pfam" id="PF00126">
    <property type="entry name" value="HTH_1"/>
    <property type="match status" value="1"/>
</dbReference>
<keyword evidence="2" id="KW-0805">Transcription regulation</keyword>
<dbReference type="InterPro" id="IPR036390">
    <property type="entry name" value="WH_DNA-bd_sf"/>
</dbReference>
<gene>
    <name evidence="6" type="ORF">BHV28_10450</name>
</gene>
<dbReference type="InterPro" id="IPR000847">
    <property type="entry name" value="LysR_HTH_N"/>
</dbReference>
<organism evidence="6 7">
    <name type="scientific">Candidatus Tokpelaia hoelldobleri</name>
    <dbReference type="NCBI Taxonomy" id="1902579"/>
    <lineage>
        <taxon>Bacteria</taxon>
        <taxon>Pseudomonadati</taxon>
        <taxon>Pseudomonadota</taxon>
        <taxon>Alphaproteobacteria</taxon>
        <taxon>Hyphomicrobiales</taxon>
        <taxon>Candidatus Tokpelaia</taxon>
    </lineage>
</organism>
<dbReference type="KEGG" id="thd:BHV28_10450"/>
<dbReference type="GO" id="GO:0000976">
    <property type="term" value="F:transcription cis-regulatory region binding"/>
    <property type="evidence" value="ECO:0007669"/>
    <property type="project" value="TreeGrafter"/>
</dbReference>
<evidence type="ECO:0000256" key="3">
    <source>
        <dbReference type="ARBA" id="ARBA00023125"/>
    </source>
</evidence>
<evidence type="ECO:0000256" key="1">
    <source>
        <dbReference type="ARBA" id="ARBA00009437"/>
    </source>
</evidence>
<keyword evidence="7" id="KW-1185">Reference proteome</keyword>
<evidence type="ECO:0000259" key="5">
    <source>
        <dbReference type="PROSITE" id="PS50931"/>
    </source>
</evidence>
<sequence length="308" mass="34539">MKASLFAEENMKTFSAVARLSSFSEAADELGLTTSGVSYIIKRLEETLGLKLFHRSTRRVELTEAGGYFLNKVQGLLEEFRSIEEGMISIDKGVETRLKICVNNLLHTPYHTTALTKYIKERFPSCQLRITTEVYTGVWDTITNGDTDLAIGAPGILIDGGGINYMELKSIHWQFAVAPHHPVAQLAEPVHDSQLRRYPAICIDDTAARLIKQTAWLLYGQEAIFVPDMVTKLYAQEAGNGIGFLPDYLIKDSIAKGRLVLKTLQNPRQPSLMLLAWKSSVKGRVMEWIRQAFEPGGELARLYSDIMR</sequence>
<reference evidence="6 7" key="2">
    <citation type="journal article" date="2016" name="Sci. Rep.">
        <title>The genome of Rhizobiales bacteria in predatory ants reveals urease gene functions but no genes for nitrogen fixation.</title>
        <authorList>
            <person name="Neuvonen M.M."/>
            <person name="Tamarit D."/>
            <person name="Naslund K."/>
            <person name="Liebig J."/>
            <person name="Feldhaar H."/>
            <person name="Moran N.A."/>
            <person name="Guy L."/>
            <person name="Andersson S.G."/>
        </authorList>
    </citation>
    <scope>NUCLEOTIDE SEQUENCE [LARGE SCALE GENOMIC DNA]</scope>
    <source>
        <strain evidence="6 7">Hsal</strain>
    </source>
</reference>
<proteinExistence type="inferred from homology"/>
<protein>
    <submittedName>
        <fullName evidence="6">LysR family transcriptional regulator</fullName>
    </submittedName>
</protein>
<dbReference type="PANTHER" id="PTHR30126">
    <property type="entry name" value="HTH-TYPE TRANSCRIPTIONAL REGULATOR"/>
    <property type="match status" value="1"/>
</dbReference>
<evidence type="ECO:0000313" key="6">
    <source>
        <dbReference type="EMBL" id="AQS41738.1"/>
    </source>
</evidence>
<accession>A0A1U9JV58</accession>
<feature type="domain" description="HTH lysR-type" evidence="5">
    <location>
        <begin position="11"/>
        <end position="63"/>
    </location>
</feature>
<dbReference type="Proteomes" id="UP000188912">
    <property type="component" value="Chromosome"/>
</dbReference>
<name>A0A1U9JV58_9HYPH</name>
<evidence type="ECO:0000256" key="2">
    <source>
        <dbReference type="ARBA" id="ARBA00023015"/>
    </source>
</evidence>
<dbReference type="InterPro" id="IPR005119">
    <property type="entry name" value="LysR_subst-bd"/>
</dbReference>
<dbReference type="GO" id="GO:0003700">
    <property type="term" value="F:DNA-binding transcription factor activity"/>
    <property type="evidence" value="ECO:0007669"/>
    <property type="project" value="InterPro"/>
</dbReference>
<dbReference type="Pfam" id="PF03466">
    <property type="entry name" value="LysR_substrate"/>
    <property type="match status" value="1"/>
</dbReference>